<dbReference type="PANTHER" id="PTHR43343:SF3">
    <property type="entry name" value="PROTEASE DO-LIKE 8, CHLOROPLASTIC"/>
    <property type="match status" value="1"/>
</dbReference>
<dbReference type="Pfam" id="PF13180">
    <property type="entry name" value="PDZ_2"/>
    <property type="match status" value="1"/>
</dbReference>
<dbReference type="GO" id="GO:0006508">
    <property type="term" value="P:proteolysis"/>
    <property type="evidence" value="ECO:0007669"/>
    <property type="project" value="UniProtKB-KW"/>
</dbReference>
<evidence type="ECO:0000313" key="5">
    <source>
        <dbReference type="EMBL" id="VVM05967.1"/>
    </source>
</evidence>
<reference evidence="5" key="1">
    <citation type="submission" date="2019-09" db="EMBL/GenBank/DDBJ databases">
        <authorList>
            <person name="Cremers G."/>
        </authorList>
    </citation>
    <scope>NUCLEOTIDE SEQUENCE [LARGE SCALE GENOMIC DNA]</scope>
    <source>
        <strain evidence="5">3B</strain>
    </source>
</reference>
<protein>
    <submittedName>
        <fullName evidence="5">Serine protease Do</fullName>
        <ecNumber evidence="5">3.4.21.107</ecNumber>
    </submittedName>
</protein>
<proteinExistence type="predicted"/>
<gene>
    <name evidence="5" type="primary">degP/htrA</name>
    <name evidence="5" type="ORF">MAMC_00894</name>
</gene>
<dbReference type="Gene3D" id="2.30.42.10">
    <property type="match status" value="2"/>
</dbReference>
<evidence type="ECO:0000259" key="4">
    <source>
        <dbReference type="PROSITE" id="PS50106"/>
    </source>
</evidence>
<sequence length="525" mass="56165">MLRLMEGHTPLIKGPWKRGGLLILVALLGAALGLGIREFLLPSPKPVPPPTTTSEPLIPRAIPVPHGPESHATATAGGLLQEINREYVDVLSRILPSVVNIFTARPVSADSGEAVPSAESGTRNARRAPIDEETSLGSGVILSPQGHILTNAHLVKNAREIRVQLFDGRRYQAKLIGLDEPADIAVLKVEAKGLVPALWGDSDRLEVGEQVFAVGNPFGLSGSVSRGIVSAKGRNPNLSSSGFENYIQTDAAINPGNSGGALINVEGLLVGINTAIYSRSGGSNGIGFAIPSKLARFAYESLVARGKVVRGFLGVEAQEVDEDMQQAFNLPDTSGALVTRVEPNSPAAKAGIRRGDVIVRYHGMNVRDPAELRLYVSETSASTEIPIIFYRDGRSLTVQAQISEQPEQGSRTEENSRWQVVRTGELGNAFAGLQIVDLDDGLRAQLGLQSRASGVYVVDVEEGSPSIDLLQPGDVIEEIRKVGKPSEKVRNTRELLRIAAAEHGKEPVLFYIRRGGAQTFVLVRP</sequence>
<dbReference type="PRINTS" id="PR00834">
    <property type="entry name" value="PROTEASES2C"/>
</dbReference>
<dbReference type="EMBL" id="CABFUZ020000102">
    <property type="protein sequence ID" value="VVM05967.1"/>
    <property type="molecule type" value="Genomic_DNA"/>
</dbReference>
<evidence type="ECO:0000256" key="1">
    <source>
        <dbReference type="ARBA" id="ARBA00022670"/>
    </source>
</evidence>
<dbReference type="AlphaFoldDB" id="A0A5E6M9R6"/>
<dbReference type="PROSITE" id="PS50106">
    <property type="entry name" value="PDZ"/>
    <property type="match status" value="2"/>
</dbReference>
<dbReference type="SUPFAM" id="SSF50494">
    <property type="entry name" value="Trypsin-like serine proteases"/>
    <property type="match status" value="1"/>
</dbReference>
<dbReference type="GO" id="GO:0004252">
    <property type="term" value="F:serine-type endopeptidase activity"/>
    <property type="evidence" value="ECO:0007669"/>
    <property type="project" value="InterPro"/>
</dbReference>
<keyword evidence="2 5" id="KW-0378">Hydrolase</keyword>
<evidence type="ECO:0000313" key="6">
    <source>
        <dbReference type="Proteomes" id="UP000381693"/>
    </source>
</evidence>
<dbReference type="InterPro" id="IPR001478">
    <property type="entry name" value="PDZ"/>
</dbReference>
<dbReference type="SUPFAM" id="SSF50156">
    <property type="entry name" value="PDZ domain-like"/>
    <property type="match status" value="2"/>
</dbReference>
<feature type="domain" description="PDZ" evidence="4">
    <location>
        <begin position="435"/>
        <end position="479"/>
    </location>
</feature>
<dbReference type="InterPro" id="IPR001940">
    <property type="entry name" value="Peptidase_S1C"/>
</dbReference>
<dbReference type="InterPro" id="IPR036034">
    <property type="entry name" value="PDZ_sf"/>
</dbReference>
<name>A0A5E6M9R6_9BACT</name>
<keyword evidence="1 5" id="KW-0645">Protease</keyword>
<keyword evidence="6" id="KW-1185">Reference proteome</keyword>
<evidence type="ECO:0000256" key="3">
    <source>
        <dbReference type="SAM" id="MobiDB-lite"/>
    </source>
</evidence>
<dbReference type="PANTHER" id="PTHR43343">
    <property type="entry name" value="PEPTIDASE S12"/>
    <property type="match status" value="1"/>
</dbReference>
<dbReference type="SMART" id="SM00228">
    <property type="entry name" value="PDZ"/>
    <property type="match status" value="2"/>
</dbReference>
<dbReference type="InterPro" id="IPR009003">
    <property type="entry name" value="Peptidase_S1_PA"/>
</dbReference>
<organism evidence="5 6">
    <name type="scientific">Methylacidimicrobium cyclopophantes</name>
    <dbReference type="NCBI Taxonomy" id="1041766"/>
    <lineage>
        <taxon>Bacteria</taxon>
        <taxon>Pseudomonadati</taxon>
        <taxon>Verrucomicrobiota</taxon>
        <taxon>Methylacidimicrobium</taxon>
    </lineage>
</organism>
<feature type="domain" description="PDZ" evidence="4">
    <location>
        <begin position="302"/>
        <end position="368"/>
    </location>
</feature>
<evidence type="ECO:0000256" key="2">
    <source>
        <dbReference type="ARBA" id="ARBA00022801"/>
    </source>
</evidence>
<dbReference type="Proteomes" id="UP000381693">
    <property type="component" value="Unassembled WGS sequence"/>
</dbReference>
<dbReference type="Pfam" id="PF13365">
    <property type="entry name" value="Trypsin_2"/>
    <property type="match status" value="1"/>
</dbReference>
<dbReference type="Gene3D" id="2.40.10.120">
    <property type="match status" value="1"/>
</dbReference>
<accession>A0A5E6M9R6</accession>
<comment type="caution">
    <text evidence="5">The sequence shown here is derived from an EMBL/GenBank/DDBJ whole genome shotgun (WGS) entry which is preliminary data.</text>
</comment>
<dbReference type="EC" id="3.4.21.107" evidence="5"/>
<feature type="region of interest" description="Disordered" evidence="3">
    <location>
        <begin position="111"/>
        <end position="130"/>
    </location>
</feature>
<dbReference type="InterPro" id="IPR051201">
    <property type="entry name" value="Chloro_Bact_Ser_Proteases"/>
</dbReference>